<dbReference type="KEGG" id="vg:6372687"/>
<evidence type="ECO:0000313" key="1">
    <source>
        <dbReference type="EMBL" id="ABY63237.1"/>
    </source>
</evidence>
<evidence type="ECO:0000313" key="2">
    <source>
        <dbReference type="Proteomes" id="UP000002421"/>
    </source>
</evidence>
<protein>
    <submittedName>
        <fullName evidence="1">Uncharacterized protein</fullName>
    </submittedName>
</protein>
<sequence>MDNKPVNGIYKTRPNWYKQTGWPEDRHVFIQGDSVCLVDYIAYGEESYHREIYSYHSFFEANELGERVGPLPEGDFSIWTYQGPPKEEGKCLTP</sequence>
<name>B3FJS2_BP201</name>
<reference evidence="1 2" key="1">
    <citation type="journal article" date="2008" name="Virology">
        <title>Characterization of Pseudomonas chlororaphis myovirus 201varphi2-1 via genomic sequencing, mass spectrometry, and electron microscopy.</title>
        <authorList>
            <person name="Thomas J.A."/>
            <person name="Rolando M.R."/>
            <person name="Carroll C.A."/>
            <person name="Shen P.S."/>
            <person name="Belnap D.M."/>
            <person name="Weintraub S.T."/>
            <person name="Serwer P."/>
            <person name="Hardies S.C."/>
        </authorList>
    </citation>
    <scope>NUCLEOTIDE SEQUENCE</scope>
</reference>
<keyword evidence="2" id="KW-1185">Reference proteome</keyword>
<dbReference type="Proteomes" id="UP000002421">
    <property type="component" value="Segment"/>
</dbReference>
<proteinExistence type="predicted"/>
<organism evidence="1 2">
    <name type="scientific">Pseudomonas phage 201phi2-1</name>
    <name type="common">Pseudomonas chlororaphis phage 201phi2-1</name>
    <dbReference type="NCBI Taxonomy" id="198110"/>
    <lineage>
        <taxon>Viruses</taxon>
        <taxon>Duplodnaviria</taxon>
        <taxon>Heunggongvirae</taxon>
        <taxon>Uroviricota</taxon>
        <taxon>Caudoviricetes</taxon>
        <taxon>Chimalliviridae</taxon>
        <taxon>Serwervirus</taxon>
        <taxon>Serwervirus 201phi21</taxon>
    </lineage>
</organism>
<gene>
    <name evidence="1" type="ORF">201phi2-1p413</name>
</gene>
<dbReference type="EMBL" id="EU197055">
    <property type="protein sequence ID" value="ABY63237.1"/>
    <property type="molecule type" value="Genomic_DNA"/>
</dbReference>
<accession>B3FJS2</accession>
<organismHost>
    <name type="scientific">Pseudomonas chlororaphis</name>
    <dbReference type="NCBI Taxonomy" id="587753"/>
</organismHost>
<dbReference type="RefSeq" id="YP_001957133.1">
    <property type="nucleotide sequence ID" value="NC_010821.1"/>
</dbReference>